<accession>A0A5C6WUK3</accession>
<name>A0A5C6WUK3_9DELT</name>
<gene>
    <name evidence="1" type="ORF">FRC96_19050</name>
</gene>
<reference evidence="1 2" key="1">
    <citation type="submission" date="2019-08" db="EMBL/GenBank/DDBJ databases">
        <title>Bradymonadales sp. TMQ2.</title>
        <authorList>
            <person name="Liang Q."/>
        </authorList>
    </citation>
    <scope>NUCLEOTIDE SEQUENCE [LARGE SCALE GENOMIC DNA]</scope>
    <source>
        <strain evidence="1 2">TMQ2</strain>
    </source>
</reference>
<dbReference type="Proteomes" id="UP000321046">
    <property type="component" value="Unassembled WGS sequence"/>
</dbReference>
<protein>
    <submittedName>
        <fullName evidence="1">Uncharacterized protein</fullName>
    </submittedName>
</protein>
<dbReference type="EMBL" id="VOSL01000140">
    <property type="protein sequence ID" value="TXD32094.1"/>
    <property type="molecule type" value="Genomic_DNA"/>
</dbReference>
<organism evidence="1 2">
    <name type="scientific">Lujinxingia vulgaris</name>
    <dbReference type="NCBI Taxonomy" id="2600176"/>
    <lineage>
        <taxon>Bacteria</taxon>
        <taxon>Deltaproteobacteria</taxon>
        <taxon>Bradymonadales</taxon>
        <taxon>Lujinxingiaceae</taxon>
        <taxon>Lujinxingia</taxon>
    </lineage>
</organism>
<proteinExistence type="predicted"/>
<dbReference type="OrthoDB" id="789080at2"/>
<dbReference type="AlphaFoldDB" id="A0A5C6WUK3"/>
<evidence type="ECO:0000313" key="1">
    <source>
        <dbReference type="EMBL" id="TXD32094.1"/>
    </source>
</evidence>
<comment type="caution">
    <text evidence="1">The sequence shown here is derived from an EMBL/GenBank/DDBJ whole genome shotgun (WGS) entry which is preliminary data.</text>
</comment>
<dbReference type="RefSeq" id="WP_146976883.1">
    <property type="nucleotide sequence ID" value="NZ_VOSL01000140.1"/>
</dbReference>
<sequence length="426" mass="49290">MKLPFQKWLDEIDVPPEARLVFDEAFTCYKAGADRAALLFSVLGFNLTIRKRLLEASNPNGIPSHKWTQIRQCLQSEDQWDNQVFDSIKQKQPAPIFLIRDDIRRQVEYWRDRRNDCAHFKDNEISSAHVDMFWQFVRANLGYFVPSGSREALIEGFVEFFNPDITDPTESIAPLIENIPRAVPEGEYINFFQSLAEKMTGRSENIQVYSSKSYRTIVAAVFESHNEAIILPLLTLMRNNVEFLAGVLRENPNYVLILKDESQLIRQLWRSVLFDDRYGDLPVYAAMLRHGIIPSEQISESVEWVIKRINGTVPSDADWAILEQHDFWDEFQVYAFEEMNANVFPWANRNAELIVNYLRTHTITPEIAGALRESAGVTPLPYVLRDRTREFFERNPEKYIEFKQGCEVKGLTVPAVLELSIAETGE</sequence>
<evidence type="ECO:0000313" key="2">
    <source>
        <dbReference type="Proteomes" id="UP000321046"/>
    </source>
</evidence>